<dbReference type="InterPro" id="IPR028431">
    <property type="entry name" value="NADP_DH_HndA-like"/>
</dbReference>
<evidence type="ECO:0000313" key="2">
    <source>
        <dbReference type="Proteomes" id="UP000028134"/>
    </source>
</evidence>
<accession>A0A078QYS4</accession>
<proteinExistence type="predicted"/>
<dbReference type="Pfam" id="PF01257">
    <property type="entry name" value="2Fe-2S_thioredx"/>
    <property type="match status" value="1"/>
</dbReference>
<sequence length="80" mass="8924">MYGMVTCYTFFAMIPKGKHPISVCMGTVCRVRGSEKLPEEFKRILGIEAGETTPDGKFFPDCLWCVVAYGLLPVIMIESL</sequence>
<dbReference type="SUPFAM" id="SSF52833">
    <property type="entry name" value="Thioredoxin-like"/>
    <property type="match status" value="1"/>
</dbReference>
<dbReference type="Proteomes" id="UP000028134">
    <property type="component" value="Unassembled WGS sequence"/>
</dbReference>
<dbReference type="CDD" id="cd03064">
    <property type="entry name" value="TRX_Fd_NuoE"/>
    <property type="match status" value="1"/>
</dbReference>
<dbReference type="PATRIC" id="fig|1339350.3.peg.3171"/>
<reference evidence="1 2" key="1">
    <citation type="submission" date="2014-04" db="EMBL/GenBank/DDBJ databases">
        <authorList>
            <person name="Sears C."/>
            <person name="Carroll K."/>
            <person name="Sack B.R."/>
            <person name="Qadri F."/>
            <person name="Myers L.L."/>
            <person name="Chung G.-T."/>
            <person name="Escheverria P."/>
            <person name="Fraser C.M."/>
            <person name="Sadzewicz L."/>
            <person name="Shefchek K.A."/>
            <person name="Tallon L."/>
            <person name="Das S.P."/>
            <person name="Daugherty S."/>
            <person name="Mongodin E.F."/>
        </authorList>
    </citation>
    <scope>NUCLEOTIDE SEQUENCE [LARGE SCALE GENOMIC DNA]</scope>
    <source>
        <strain evidence="2">3775 SL(B) 10 (iv)</strain>
    </source>
</reference>
<dbReference type="EMBL" id="JNHI01000026">
    <property type="protein sequence ID" value="KDS28218.1"/>
    <property type="molecule type" value="Genomic_DNA"/>
</dbReference>
<evidence type="ECO:0000313" key="1">
    <source>
        <dbReference type="EMBL" id="KDS28218.1"/>
    </source>
</evidence>
<comment type="caution">
    <text evidence="1">The sequence shown here is derived from an EMBL/GenBank/DDBJ whole genome shotgun (WGS) entry which is preliminary data.</text>
</comment>
<gene>
    <name evidence="1" type="ORF">M097_3316</name>
</gene>
<dbReference type="InterPro" id="IPR042128">
    <property type="entry name" value="NuoE_dom"/>
</dbReference>
<dbReference type="InterPro" id="IPR036249">
    <property type="entry name" value="Thioredoxin-like_sf"/>
</dbReference>
<dbReference type="AlphaFoldDB" id="A0A078QYS4"/>
<dbReference type="PANTHER" id="PTHR43342">
    <property type="entry name" value="NADH-QUINONE OXIDOREDUCTASE, E SUBUNIT"/>
    <property type="match status" value="1"/>
</dbReference>
<dbReference type="Gene3D" id="3.40.30.10">
    <property type="entry name" value="Glutaredoxin"/>
    <property type="match status" value="1"/>
</dbReference>
<dbReference type="PANTHER" id="PTHR43342:SF2">
    <property type="entry name" value="POTENTIAL NAD-REDUCING HYDROGENASE SUBUNIT"/>
    <property type="match status" value="1"/>
</dbReference>
<name>A0A078QYS4_PHOVU</name>
<organism evidence="1 2">
    <name type="scientific">Phocaeicola vulgatus str. 3775 SL</name>
    <name type="common">B</name>
    <name type="synonym">iv</name>
    <dbReference type="NCBI Taxonomy" id="1339350"/>
    <lineage>
        <taxon>Bacteria</taxon>
        <taxon>Pseudomonadati</taxon>
        <taxon>Bacteroidota</taxon>
        <taxon>Bacteroidia</taxon>
        <taxon>Bacteroidales</taxon>
        <taxon>Bacteroidaceae</taxon>
        <taxon>Phocaeicola</taxon>
    </lineage>
</organism>
<protein>
    <submittedName>
        <fullName evidence="1">Respiratory-chain NADH dehydrogenase 24 Kd subunit</fullName>
    </submittedName>
</protein>